<proteinExistence type="predicted"/>
<keyword evidence="2" id="KW-1185">Reference proteome</keyword>
<accession>A0A5D3K341</accession>
<gene>
    <name evidence="1" type="ORF">FXB40_44480</name>
</gene>
<evidence type="ECO:0000313" key="1">
    <source>
        <dbReference type="EMBL" id="TYL84998.1"/>
    </source>
</evidence>
<comment type="caution">
    <text evidence="1">The sequence shown here is derived from an EMBL/GenBank/DDBJ whole genome shotgun (WGS) entry which is preliminary data.</text>
</comment>
<dbReference type="AlphaFoldDB" id="A0A5D3K341"/>
<dbReference type="NCBIfam" id="TIGR04042">
    <property type="entry name" value="MSMEG_0570_fam"/>
    <property type="match status" value="1"/>
</dbReference>
<reference evidence="1 2" key="1">
    <citation type="submission" date="2019-08" db="EMBL/GenBank/DDBJ databases">
        <title>Bradyrhizobium hipponensis sp. nov., a rhizobium isolated from a Lupinus angustifolius root nodule in Tunisia.</title>
        <authorList>
            <person name="Off K."/>
            <person name="Rejili M."/>
            <person name="Mars M."/>
            <person name="Brachmann A."/>
            <person name="Marin M."/>
        </authorList>
    </citation>
    <scope>NUCLEOTIDE SEQUENCE [LARGE SCALE GENOMIC DNA]</scope>
    <source>
        <strain evidence="1 2">CTAW71</strain>
    </source>
</reference>
<dbReference type="InterPro" id="IPR023846">
    <property type="entry name" value="CHP04042_MSMEG0570"/>
</dbReference>
<dbReference type="OrthoDB" id="195104at2"/>
<dbReference type="RefSeq" id="WP_148778564.1">
    <property type="nucleotide sequence ID" value="NZ_VSSS01000089.1"/>
</dbReference>
<evidence type="ECO:0000313" key="2">
    <source>
        <dbReference type="Proteomes" id="UP000324758"/>
    </source>
</evidence>
<organism evidence="1 2">
    <name type="scientific">Bradyrhizobium rifense</name>
    <dbReference type="NCBI Taxonomy" id="515499"/>
    <lineage>
        <taxon>Bacteria</taxon>
        <taxon>Pseudomonadati</taxon>
        <taxon>Pseudomonadota</taxon>
        <taxon>Alphaproteobacteria</taxon>
        <taxon>Hyphomicrobiales</taxon>
        <taxon>Nitrobacteraceae</taxon>
        <taxon>Bradyrhizobium</taxon>
    </lineage>
</organism>
<dbReference type="EMBL" id="VSSS01000089">
    <property type="protein sequence ID" value="TYL84998.1"/>
    <property type="molecule type" value="Genomic_DNA"/>
</dbReference>
<dbReference type="Proteomes" id="UP000324758">
    <property type="component" value="Unassembled WGS sequence"/>
</dbReference>
<name>A0A5D3K341_9BRAD</name>
<protein>
    <submittedName>
        <fullName evidence="1">MSMEG_0570 family nitrogen starvation response protein</fullName>
    </submittedName>
</protein>
<sequence>MPEMQFNVRWPDERIEACYSPSLVIKDHLVAGTTYALDDFRERSRIALTIAAERVREKYGFLCSRALGQLARIEATAAQFEATPGASVTIVSFEE</sequence>